<evidence type="ECO:0000259" key="1">
    <source>
        <dbReference type="Pfam" id="PF13539"/>
    </source>
</evidence>
<dbReference type="AlphaFoldDB" id="A0A644WPU0"/>
<gene>
    <name evidence="2" type="ORF">SDC9_50570</name>
</gene>
<dbReference type="GO" id="GO:0008233">
    <property type="term" value="F:peptidase activity"/>
    <property type="evidence" value="ECO:0007669"/>
    <property type="project" value="InterPro"/>
</dbReference>
<dbReference type="SUPFAM" id="SSF55166">
    <property type="entry name" value="Hedgehog/DD-peptidase"/>
    <property type="match status" value="1"/>
</dbReference>
<proteinExistence type="predicted"/>
<dbReference type="EMBL" id="VSSQ01001026">
    <property type="protein sequence ID" value="MPM04294.1"/>
    <property type="molecule type" value="Genomic_DNA"/>
</dbReference>
<feature type="domain" description="Peptidase M15C" evidence="1">
    <location>
        <begin position="65"/>
        <end position="115"/>
    </location>
</feature>
<dbReference type="CDD" id="cd14845">
    <property type="entry name" value="L-Ala-D-Glu_peptidase_like"/>
    <property type="match status" value="1"/>
</dbReference>
<reference evidence="2" key="1">
    <citation type="submission" date="2019-08" db="EMBL/GenBank/DDBJ databases">
        <authorList>
            <person name="Kucharzyk K."/>
            <person name="Murdoch R.W."/>
            <person name="Higgins S."/>
            <person name="Loffler F."/>
        </authorList>
    </citation>
    <scope>NUCLEOTIDE SEQUENCE</scope>
</reference>
<accession>A0A644WPU0</accession>
<dbReference type="InterPro" id="IPR039561">
    <property type="entry name" value="Peptidase_M15C"/>
</dbReference>
<name>A0A644WPU0_9ZZZZ</name>
<protein>
    <recommendedName>
        <fullName evidence="1">Peptidase M15C domain-containing protein</fullName>
    </recommendedName>
</protein>
<dbReference type="InterPro" id="IPR009045">
    <property type="entry name" value="Zn_M74/Hedgehog-like"/>
</dbReference>
<evidence type="ECO:0000313" key="2">
    <source>
        <dbReference type="EMBL" id="MPM04294.1"/>
    </source>
</evidence>
<sequence>MLNSRDVSLLRADVAANCRKMIELAKADGWPILVTGTVRDEAYQLQCYNNGTSKSKVPTFHGVKAGLAFDICKNVKGQEYSDASFWAYCGALGKRMGFTWGGDWTSFPDKPHFQWDANKQFGNSDILAGRYPPQMPLYEEDDDMAKMTGEEIYIALNEYLSDHEAPEWAKAELQEAVDLGITDGTRPMQLIPRYQAAIMAKRVASK</sequence>
<dbReference type="Pfam" id="PF13539">
    <property type="entry name" value="Peptidase_M15_4"/>
    <property type="match status" value="1"/>
</dbReference>
<comment type="caution">
    <text evidence="2">The sequence shown here is derived from an EMBL/GenBank/DDBJ whole genome shotgun (WGS) entry which is preliminary data.</text>
</comment>
<dbReference type="Gene3D" id="3.30.1380.10">
    <property type="match status" value="1"/>
</dbReference>
<organism evidence="2">
    <name type="scientific">bioreactor metagenome</name>
    <dbReference type="NCBI Taxonomy" id="1076179"/>
    <lineage>
        <taxon>unclassified sequences</taxon>
        <taxon>metagenomes</taxon>
        <taxon>ecological metagenomes</taxon>
    </lineage>
</organism>